<dbReference type="OrthoDB" id="3345469at2759"/>
<keyword evidence="4" id="KW-1185">Reference proteome</keyword>
<evidence type="ECO:0000313" key="3">
    <source>
        <dbReference type="EMBL" id="OCB87045.1"/>
    </source>
</evidence>
<dbReference type="Proteomes" id="UP000757232">
    <property type="component" value="Unassembled WGS sequence"/>
</dbReference>
<name>A0A9Q5N2W8_SANBA</name>
<dbReference type="SUPFAM" id="SSF102705">
    <property type="entry name" value="NIF3 (NGG1p interacting factor 3)-like"/>
    <property type="match status" value="2"/>
</dbReference>
<evidence type="ECO:0000256" key="2">
    <source>
        <dbReference type="PIRSR" id="PIRSR602678-1"/>
    </source>
</evidence>
<dbReference type="InterPro" id="IPR036069">
    <property type="entry name" value="DUF34/NIF3_sf"/>
</dbReference>
<proteinExistence type="inferred from homology"/>
<feature type="binding site" evidence="2">
    <location>
        <position position="267"/>
    </location>
    <ligand>
        <name>a divalent metal cation</name>
        <dbReference type="ChEBI" id="CHEBI:60240"/>
        <label>1</label>
    </ligand>
</feature>
<accession>A0A9Q5N2W8</accession>
<dbReference type="Gene3D" id="3.40.1390.30">
    <property type="entry name" value="NIF3 (NGG1p interacting factor 3)-like"/>
    <property type="match status" value="3"/>
</dbReference>
<protein>
    <submittedName>
        <fullName evidence="3">Uncharacterized protein</fullName>
    </submittedName>
</protein>
<sequence length="310" mass="34257">MERIAPLRLAESWDNVGLLLAWFEESPPVSNSKKILLTIDLTPTVAREAINSQSSLVIAYHPTVFRPLASLPDNKHEAWFEESPSVSNSKKILLTIDLTPTVAREAIDSQSSLVIAYHPTIFRPLSSLTLSNPLQRSLLQLAQAGISVYSPHTALDSVYGGINDWLAEAFVEPNRDMSWLDMNVTCLKDNNDSRGASGRLLTLPLPVQVTRPYENPDRRISTIAICAGSGGSMFEGVDADLYFTGEMQHHEVLAARAKNRFVLLCGHTNTERGYLKVLRQNLLAGQKAEPDLAGMEVEISKMDEHPLVPM</sequence>
<keyword evidence="2" id="KW-0479">Metal-binding</keyword>
<organism evidence="3 4">
    <name type="scientific">Sanghuangporus baumii</name>
    <name type="common">Phellinus baumii</name>
    <dbReference type="NCBI Taxonomy" id="108892"/>
    <lineage>
        <taxon>Eukaryota</taxon>
        <taxon>Fungi</taxon>
        <taxon>Dikarya</taxon>
        <taxon>Basidiomycota</taxon>
        <taxon>Agaricomycotina</taxon>
        <taxon>Agaricomycetes</taxon>
        <taxon>Hymenochaetales</taxon>
        <taxon>Hymenochaetaceae</taxon>
        <taxon>Sanghuangporus</taxon>
    </lineage>
</organism>
<dbReference type="EMBL" id="LNZH02000195">
    <property type="protein sequence ID" value="OCB87045.1"/>
    <property type="molecule type" value="Genomic_DNA"/>
</dbReference>
<feature type="binding site" evidence="2">
    <location>
        <position position="156"/>
    </location>
    <ligand>
        <name>a divalent metal cation</name>
        <dbReference type="ChEBI" id="CHEBI:60240"/>
        <label>1</label>
    </ligand>
</feature>
<dbReference type="GO" id="GO:0046872">
    <property type="term" value="F:metal ion binding"/>
    <property type="evidence" value="ECO:0007669"/>
    <property type="project" value="UniProtKB-KW"/>
</dbReference>
<feature type="binding site" evidence="2">
    <location>
        <position position="271"/>
    </location>
    <ligand>
        <name>a divalent metal cation</name>
        <dbReference type="ChEBI" id="CHEBI:60240"/>
        <label>1</label>
    </ligand>
</feature>
<dbReference type="PANTHER" id="PTHR13799:SF13">
    <property type="entry name" value="NIF3-LIKE PROTEIN 1"/>
    <property type="match status" value="1"/>
</dbReference>
<dbReference type="GO" id="GO:0005739">
    <property type="term" value="C:mitochondrion"/>
    <property type="evidence" value="ECO:0007669"/>
    <property type="project" value="TreeGrafter"/>
</dbReference>
<evidence type="ECO:0000256" key="1">
    <source>
        <dbReference type="ARBA" id="ARBA00006964"/>
    </source>
</evidence>
<dbReference type="PANTHER" id="PTHR13799">
    <property type="entry name" value="NGG1 INTERACTING FACTOR 3"/>
    <property type="match status" value="1"/>
</dbReference>
<feature type="binding site" evidence="2">
    <location>
        <position position="118"/>
    </location>
    <ligand>
        <name>a divalent metal cation</name>
        <dbReference type="ChEBI" id="CHEBI:60240"/>
        <label>1</label>
    </ligand>
</feature>
<reference evidence="3" key="1">
    <citation type="submission" date="2016-06" db="EMBL/GenBank/DDBJ databases">
        <title>Draft Genome sequence of the fungus Inonotus baumii.</title>
        <authorList>
            <person name="Zhu H."/>
            <person name="Lin W."/>
        </authorList>
    </citation>
    <scope>NUCLEOTIDE SEQUENCE</scope>
    <source>
        <strain evidence="3">821</strain>
    </source>
</reference>
<dbReference type="FunFam" id="3.40.1390.30:FF:000001">
    <property type="entry name" value="GTP cyclohydrolase 1 type 2"/>
    <property type="match status" value="2"/>
</dbReference>
<comment type="caution">
    <text evidence="3">The sequence shown here is derived from an EMBL/GenBank/DDBJ whole genome shotgun (WGS) entry which is preliminary data.</text>
</comment>
<evidence type="ECO:0000313" key="4">
    <source>
        <dbReference type="Proteomes" id="UP000757232"/>
    </source>
</evidence>
<comment type="similarity">
    <text evidence="1">Belongs to the GTP cyclohydrolase I type 2/NIF3 family.</text>
</comment>
<dbReference type="InterPro" id="IPR002678">
    <property type="entry name" value="DUF34/NIF3"/>
</dbReference>
<gene>
    <name evidence="3" type="ORF">A7U60_g5780</name>
</gene>
<dbReference type="AlphaFoldDB" id="A0A9Q5N2W8"/>
<dbReference type="Pfam" id="PF01784">
    <property type="entry name" value="DUF34_NIF3"/>
    <property type="match status" value="2"/>
</dbReference>